<evidence type="ECO:0000256" key="1">
    <source>
        <dbReference type="SAM" id="SignalP"/>
    </source>
</evidence>
<dbReference type="NCBIfam" id="NF033709">
    <property type="entry name" value="PorV_fam"/>
    <property type="match status" value="1"/>
</dbReference>
<feature type="signal peptide" evidence="1">
    <location>
        <begin position="1"/>
        <end position="20"/>
    </location>
</feature>
<dbReference type="NCBIfam" id="NF033710">
    <property type="entry name" value="T9SS_OM_PorV"/>
    <property type="match status" value="1"/>
</dbReference>
<dbReference type="Gene3D" id="2.40.160.60">
    <property type="entry name" value="Outer membrane protein transport protein (OMPP1/FadL/TodX)"/>
    <property type="match status" value="1"/>
</dbReference>
<proteinExistence type="predicted"/>
<accession>A0ABV2LWP0</accession>
<feature type="chain" id="PRO_5046239339" description="Type IX secretion system protein PorV domain-containing protein" evidence="1">
    <location>
        <begin position="21"/>
        <end position="393"/>
    </location>
</feature>
<name>A0ABV2LWP0_9FLAO</name>
<evidence type="ECO:0000259" key="2">
    <source>
        <dbReference type="Pfam" id="PF19572"/>
    </source>
</evidence>
<comment type="caution">
    <text evidence="3">The sequence shown here is derived from an EMBL/GenBank/DDBJ whole genome shotgun (WGS) entry which is preliminary data.</text>
</comment>
<dbReference type="InterPro" id="IPR045741">
    <property type="entry name" value="PorV"/>
</dbReference>
<sequence length="393" mass="43276">MNIKKLTIGCLLLASVGTFAQEQDQPNPVLTGAPFLRVSPDARAGALGDMGAATSADAFSQYWNPAKYAFSRSHSGVALSYTPYMSSITDDVFLLNASFYTFLGQDERSTLSASLYYFNIGEIDLTEIVGTDIVSNGTAKPNEFAFDLSYGLRLTDNYSMAVTGRFIRSDLFNNVPDQTVQPANTFSAGVSGFYQTPRHQWNNFEGRLRAGFNISDIGPKLDYSNSEDNAAYLPTNLRIGAGYDFFLDEYNTVAITLETSKLLVPTPQYIVNDSTGLVTGKYIPNKGVVEGMFSSFGDAPGGFSEELKEFTWSASAEYSYNDVLFVRAGYFHESPMKGDRQHLTLGAGLKYNAFGLDFSYLLPMSDTNNALENTLRFALTWEFGGETSNNYDY</sequence>
<dbReference type="InterPro" id="IPR047799">
    <property type="entry name" value="T9SS_OM_PorV"/>
</dbReference>
<keyword evidence="4" id="KW-1185">Reference proteome</keyword>
<dbReference type="Pfam" id="PF19572">
    <property type="entry name" value="PorV"/>
    <property type="match status" value="1"/>
</dbReference>
<organism evidence="3 4">
    <name type="scientific">Moheibacter stercoris</name>
    <dbReference type="NCBI Taxonomy" id="1628251"/>
    <lineage>
        <taxon>Bacteria</taxon>
        <taxon>Pseudomonadati</taxon>
        <taxon>Bacteroidota</taxon>
        <taxon>Flavobacteriia</taxon>
        <taxon>Flavobacteriales</taxon>
        <taxon>Weeksellaceae</taxon>
        <taxon>Moheibacter</taxon>
    </lineage>
</organism>
<reference evidence="3 4" key="1">
    <citation type="submission" date="2024-06" db="EMBL/GenBank/DDBJ databases">
        <title>Genomic Encyclopedia of Type Strains, Phase IV (KMG-IV): sequencing the most valuable type-strain genomes for metagenomic binning, comparative biology and taxonomic classification.</title>
        <authorList>
            <person name="Goeker M."/>
        </authorList>
    </citation>
    <scope>NUCLEOTIDE SEQUENCE [LARGE SCALE GENOMIC DNA]</scope>
    <source>
        <strain evidence="3 4">DSM 29388</strain>
    </source>
</reference>
<protein>
    <recommendedName>
        <fullName evidence="2">Type IX secretion system protein PorV domain-containing protein</fullName>
    </recommendedName>
</protein>
<dbReference type="Proteomes" id="UP001549146">
    <property type="component" value="Unassembled WGS sequence"/>
</dbReference>
<dbReference type="EMBL" id="JBEPMO010000007">
    <property type="protein sequence ID" value="MET3731898.1"/>
    <property type="molecule type" value="Genomic_DNA"/>
</dbReference>
<evidence type="ECO:0000313" key="3">
    <source>
        <dbReference type="EMBL" id="MET3731898.1"/>
    </source>
</evidence>
<feature type="domain" description="Type IX secretion system protein PorV" evidence="2">
    <location>
        <begin position="23"/>
        <end position="268"/>
    </location>
</feature>
<gene>
    <name evidence="3" type="ORF">ABID46_001480</name>
</gene>
<dbReference type="RefSeq" id="WP_354508597.1">
    <property type="nucleotide sequence ID" value="NZ_JBEPMO010000007.1"/>
</dbReference>
<evidence type="ECO:0000313" key="4">
    <source>
        <dbReference type="Proteomes" id="UP001549146"/>
    </source>
</evidence>
<keyword evidence="1" id="KW-0732">Signal</keyword>